<feature type="transmembrane region" description="Helical" evidence="1">
    <location>
        <begin position="72"/>
        <end position="92"/>
    </location>
</feature>
<keyword evidence="3" id="KW-1185">Reference proteome</keyword>
<protein>
    <submittedName>
        <fullName evidence="2">Uncharacterized protein</fullName>
    </submittedName>
</protein>
<keyword evidence="1" id="KW-0472">Membrane</keyword>
<keyword evidence="1" id="KW-0812">Transmembrane</keyword>
<sequence>MNMEQIQITIGVSPDLDGEAHGGSLLSTPMRTAEVVVRKLRARRLRSCCWVSLPKELVVGDSADEIRRRWRFLVGVLLGCCGSGVSLGSFTLPGATMRKGLSGC</sequence>
<dbReference type="PaxDb" id="4113-PGSC0003DMT400082341"/>
<organism evidence="2 3">
    <name type="scientific">Solanum tuberosum</name>
    <name type="common">Potato</name>
    <dbReference type="NCBI Taxonomy" id="4113"/>
    <lineage>
        <taxon>Eukaryota</taxon>
        <taxon>Viridiplantae</taxon>
        <taxon>Streptophyta</taxon>
        <taxon>Embryophyta</taxon>
        <taxon>Tracheophyta</taxon>
        <taxon>Spermatophyta</taxon>
        <taxon>Magnoliopsida</taxon>
        <taxon>eudicotyledons</taxon>
        <taxon>Gunneridae</taxon>
        <taxon>Pentapetalae</taxon>
        <taxon>asterids</taxon>
        <taxon>lamiids</taxon>
        <taxon>Solanales</taxon>
        <taxon>Solanaceae</taxon>
        <taxon>Solanoideae</taxon>
        <taxon>Solaneae</taxon>
        <taxon>Solanum</taxon>
    </lineage>
</organism>
<accession>M1D5R8</accession>
<evidence type="ECO:0000313" key="2">
    <source>
        <dbReference type="EnsemblPlants" id="PGSC0003DMT400082341"/>
    </source>
</evidence>
<reference evidence="2" key="2">
    <citation type="submission" date="2015-06" db="UniProtKB">
        <authorList>
            <consortium name="EnsemblPlants"/>
        </authorList>
    </citation>
    <scope>IDENTIFICATION</scope>
    <source>
        <strain evidence="2">DM1-3 516 R44</strain>
    </source>
</reference>
<dbReference type="AlphaFoldDB" id="M1D5R8"/>
<keyword evidence="1" id="KW-1133">Transmembrane helix</keyword>
<dbReference type="HOGENOM" id="CLU_2254900_0_0_1"/>
<evidence type="ECO:0000313" key="3">
    <source>
        <dbReference type="Proteomes" id="UP000011115"/>
    </source>
</evidence>
<name>M1D5R8_SOLTU</name>
<proteinExistence type="predicted"/>
<dbReference type="EnsemblPlants" id="PGSC0003DMT400082341">
    <property type="protein sequence ID" value="PGSC0003DMT400082341"/>
    <property type="gene ID" value="PGSC0003DMG400032486"/>
</dbReference>
<dbReference type="Proteomes" id="UP000011115">
    <property type="component" value="Unassembled WGS sequence"/>
</dbReference>
<dbReference type="Gramene" id="PGSC0003DMT400082341">
    <property type="protein sequence ID" value="PGSC0003DMT400082341"/>
    <property type="gene ID" value="PGSC0003DMG400032486"/>
</dbReference>
<dbReference type="InParanoid" id="M1D5R8"/>
<reference evidence="3" key="1">
    <citation type="journal article" date="2011" name="Nature">
        <title>Genome sequence and analysis of the tuber crop potato.</title>
        <authorList>
            <consortium name="The Potato Genome Sequencing Consortium"/>
        </authorList>
    </citation>
    <scope>NUCLEOTIDE SEQUENCE [LARGE SCALE GENOMIC DNA]</scope>
    <source>
        <strain evidence="3">cv. DM1-3 516 R44</strain>
    </source>
</reference>
<evidence type="ECO:0000256" key="1">
    <source>
        <dbReference type="SAM" id="Phobius"/>
    </source>
</evidence>